<reference evidence="1 2" key="1">
    <citation type="journal article" date="2012" name="Science">
        <title>The Paleozoic origin of enzymatic lignin decomposition reconstructed from 31 fungal genomes.</title>
        <authorList>
            <person name="Floudas D."/>
            <person name="Binder M."/>
            <person name="Riley R."/>
            <person name="Barry K."/>
            <person name="Blanchette R.A."/>
            <person name="Henrissat B."/>
            <person name="Martinez A.T."/>
            <person name="Otillar R."/>
            <person name="Spatafora J.W."/>
            <person name="Yadav J.S."/>
            <person name="Aerts A."/>
            <person name="Benoit I."/>
            <person name="Boyd A."/>
            <person name="Carlson A."/>
            <person name="Copeland A."/>
            <person name="Coutinho P.M."/>
            <person name="de Vries R.P."/>
            <person name="Ferreira P."/>
            <person name="Findley K."/>
            <person name="Foster B."/>
            <person name="Gaskell J."/>
            <person name="Glotzer D."/>
            <person name="Gorecki P."/>
            <person name="Heitman J."/>
            <person name="Hesse C."/>
            <person name="Hori C."/>
            <person name="Igarashi K."/>
            <person name="Jurgens J.A."/>
            <person name="Kallen N."/>
            <person name="Kersten P."/>
            <person name="Kohler A."/>
            <person name="Kuees U."/>
            <person name="Kumar T.K.A."/>
            <person name="Kuo A."/>
            <person name="LaButti K."/>
            <person name="Larrondo L.F."/>
            <person name="Lindquist E."/>
            <person name="Ling A."/>
            <person name="Lombard V."/>
            <person name="Lucas S."/>
            <person name="Lundell T."/>
            <person name="Martin R."/>
            <person name="McLaughlin D.J."/>
            <person name="Morgenstern I."/>
            <person name="Morin E."/>
            <person name="Murat C."/>
            <person name="Nagy L.G."/>
            <person name="Nolan M."/>
            <person name="Ohm R.A."/>
            <person name="Patyshakuliyeva A."/>
            <person name="Rokas A."/>
            <person name="Ruiz-Duenas F.J."/>
            <person name="Sabat G."/>
            <person name="Salamov A."/>
            <person name="Samejima M."/>
            <person name="Schmutz J."/>
            <person name="Slot J.C."/>
            <person name="St John F."/>
            <person name="Stenlid J."/>
            <person name="Sun H."/>
            <person name="Sun S."/>
            <person name="Syed K."/>
            <person name="Tsang A."/>
            <person name="Wiebenga A."/>
            <person name="Young D."/>
            <person name="Pisabarro A."/>
            <person name="Eastwood D.C."/>
            <person name="Martin F."/>
            <person name="Cullen D."/>
            <person name="Grigoriev I.V."/>
            <person name="Hibbett D.S."/>
        </authorList>
    </citation>
    <scope>NUCLEOTIDE SEQUENCE [LARGE SCALE GENOMIC DNA]</scope>
    <source>
        <strain evidence="1 2">ATCC 11539</strain>
    </source>
</reference>
<evidence type="ECO:0000313" key="2">
    <source>
        <dbReference type="Proteomes" id="UP000030669"/>
    </source>
</evidence>
<dbReference type="Proteomes" id="UP000030669">
    <property type="component" value="Unassembled WGS sequence"/>
</dbReference>
<dbReference type="PANTHER" id="PTHR28094">
    <property type="entry name" value="MEIOTICALLY UP-REGULATED GENE 113 PROTEIN"/>
    <property type="match status" value="1"/>
</dbReference>
<dbReference type="GeneID" id="19307187"/>
<dbReference type="STRING" id="670483.S7RUZ0"/>
<dbReference type="RefSeq" id="XP_007863073.1">
    <property type="nucleotide sequence ID" value="XM_007864882.1"/>
</dbReference>
<proteinExistence type="predicted"/>
<evidence type="ECO:0000313" key="1">
    <source>
        <dbReference type="EMBL" id="EPQ58570.1"/>
    </source>
</evidence>
<name>S7RUZ0_GLOTA</name>
<dbReference type="KEGG" id="gtr:GLOTRDRAFT_57639"/>
<accession>S7RUZ0</accession>
<dbReference type="OMA" id="REWELIV"/>
<dbReference type="AlphaFoldDB" id="S7RUZ0"/>
<dbReference type="HOGENOM" id="CLU_102304_0_0_1"/>
<dbReference type="eggNOG" id="ENOG502QWMU">
    <property type="taxonomic scope" value="Eukaryota"/>
</dbReference>
<sequence length="168" mass="18992">MERARSAADEPGYIYAFEILPPAKHIHLKVGRATNPVKRLDQWSKQCGSREQVLRGYWPWGDGAMRGRLQVGPPGPWCHRVERLVHLELGDLAAGMVYLDPGWPGVGAVKGVQRARGRVFKVCPDCGKQHKEIFSFARVENGRYKGREWEAIVKPVIEKWGAFVEAYV</sequence>
<dbReference type="PANTHER" id="PTHR28094:SF1">
    <property type="entry name" value="MEIOTICALLY UP-REGULATED GENE 113 PROTEIN"/>
    <property type="match status" value="1"/>
</dbReference>
<gene>
    <name evidence="1" type="ORF">GLOTRDRAFT_57639</name>
</gene>
<dbReference type="Pfam" id="PF13455">
    <property type="entry name" value="MUG113"/>
    <property type="match status" value="1"/>
</dbReference>
<keyword evidence="2" id="KW-1185">Reference proteome</keyword>
<organism evidence="1 2">
    <name type="scientific">Gloeophyllum trabeum (strain ATCC 11539 / FP-39264 / Madison 617)</name>
    <name type="common">Brown rot fungus</name>
    <dbReference type="NCBI Taxonomy" id="670483"/>
    <lineage>
        <taxon>Eukaryota</taxon>
        <taxon>Fungi</taxon>
        <taxon>Dikarya</taxon>
        <taxon>Basidiomycota</taxon>
        <taxon>Agaricomycotina</taxon>
        <taxon>Agaricomycetes</taxon>
        <taxon>Gloeophyllales</taxon>
        <taxon>Gloeophyllaceae</taxon>
        <taxon>Gloeophyllum</taxon>
    </lineage>
</organism>
<protein>
    <submittedName>
        <fullName evidence="1">DUF1766-domain-containing protein</fullName>
    </submittedName>
</protein>
<dbReference type="OrthoDB" id="2417614at2759"/>
<dbReference type="EMBL" id="KB469298">
    <property type="protein sequence ID" value="EPQ58570.1"/>
    <property type="molecule type" value="Genomic_DNA"/>
</dbReference>
<dbReference type="InterPro" id="IPR053006">
    <property type="entry name" value="Meiosis_regulatory"/>
</dbReference>